<evidence type="ECO:0000313" key="2">
    <source>
        <dbReference type="Proteomes" id="UP000175971"/>
    </source>
</evidence>
<comment type="caution">
    <text evidence="1">The sequence shown here is derived from an EMBL/GenBank/DDBJ whole genome shotgun (WGS) entry which is preliminary data.</text>
</comment>
<keyword evidence="2" id="KW-1185">Reference proteome</keyword>
<dbReference type="AlphaFoldDB" id="A0A1E7LPR8"/>
<gene>
    <name evidence="1" type="ORF">AN221_23905</name>
</gene>
<accession>A0A1E7LPR8</accession>
<reference evidence="1 2" key="1">
    <citation type="journal article" date="2016" name="Front. Microbiol.">
        <title>Comparative Genomics Analysis of Streptomyces Species Reveals Their Adaptation to the Marine Environment and Their Diversity at the Genomic Level.</title>
        <authorList>
            <person name="Tian X."/>
            <person name="Zhang Z."/>
            <person name="Yang T."/>
            <person name="Chen M."/>
            <person name="Li J."/>
            <person name="Chen F."/>
            <person name="Yang J."/>
            <person name="Li W."/>
            <person name="Zhang B."/>
            <person name="Zhang Z."/>
            <person name="Wu J."/>
            <person name="Zhang C."/>
            <person name="Long L."/>
            <person name="Xiao J."/>
        </authorList>
    </citation>
    <scope>NUCLEOTIDE SEQUENCE [LARGE SCALE GENOMIC DNA]</scope>
    <source>
        <strain evidence="1 2">SCSIO M10372</strain>
    </source>
</reference>
<organism evidence="1 2">
    <name type="scientific">Streptomyces nanshensis</name>
    <dbReference type="NCBI Taxonomy" id="518642"/>
    <lineage>
        <taxon>Bacteria</taxon>
        <taxon>Bacillati</taxon>
        <taxon>Actinomycetota</taxon>
        <taxon>Actinomycetes</taxon>
        <taxon>Kitasatosporales</taxon>
        <taxon>Streptomycetaceae</taxon>
        <taxon>Streptomyces</taxon>
    </lineage>
</organism>
<proteinExistence type="predicted"/>
<dbReference type="EMBL" id="LJGZ01000094">
    <property type="protein sequence ID" value="OEV18186.1"/>
    <property type="molecule type" value="Genomic_DNA"/>
</dbReference>
<evidence type="ECO:0000313" key="1">
    <source>
        <dbReference type="EMBL" id="OEV18186.1"/>
    </source>
</evidence>
<name>A0A1E7LPR8_9ACTN</name>
<dbReference type="Proteomes" id="UP000175971">
    <property type="component" value="Unassembled WGS sequence"/>
</dbReference>
<protein>
    <submittedName>
        <fullName evidence="1">Uncharacterized protein</fullName>
    </submittedName>
</protein>
<dbReference type="RefSeq" id="WP_141760822.1">
    <property type="nucleotide sequence ID" value="NZ_LJGZ01000094.1"/>
</dbReference>
<sequence length="107" mass="11491">MSYPVGFSWTLSLAPGEPFEGEGGAATPEDARRALERAVEIHLRRVEDAEERARITAAYVPKLGVWVVGPAARALKAGKSAAYTVPDELTVRVFPGPVIHPLDGLKL</sequence>